<protein>
    <submittedName>
        <fullName evidence="2">GWxTD domain-containing protein</fullName>
    </submittedName>
</protein>
<sequence length="476" mass="55400">MIRFYRITSFVLSLLILLVFQGCSNQYVDDIDRGSGYNYQPGLPELRLATSGQITESNTPKIIVSGNVVYGSLVYSQKDSVFEASILVEILIRSTSDKNEPPKRREFVQTVRRADQSIINNQEVFRFEESFTVSPGTYEIQTMVTDQKSGKSTLRTSKTELPDPSDNISHITEIRILGKNTDSSQESFNQATTYDIPSKIDSLKFVFQVTNNKPDDPLDIESRLLKFKSDTTIARPMHFNNYSPSSIQYRGIEYDDYEVIQTSTRTLNQTGSVLIEFEFVNLDRGNYRLEVTSNKGEENELYKARDFSIKSPNYPSLRTAKELARPLAYLMEEKEYEKLMGIEDPEKMKKAIDRFWLSNIQNSNMARNVITMYYERVEEANKQFSNFKEGWKTDPGMIYILFGPPWYSDSFSDQMVWSYSYNQNDPEKTFLFNQSKLKSKYYPFFNYLLQRNGFYHQVQYQQINRWLNGSILTTNL</sequence>
<evidence type="ECO:0000259" key="1">
    <source>
        <dbReference type="Pfam" id="PF20094"/>
    </source>
</evidence>
<dbReference type="PROSITE" id="PS51257">
    <property type="entry name" value="PROKAR_LIPOPROTEIN"/>
    <property type="match status" value="1"/>
</dbReference>
<dbReference type="EMBL" id="JANDBC010000002">
    <property type="protein sequence ID" value="MCP9292247.1"/>
    <property type="molecule type" value="Genomic_DNA"/>
</dbReference>
<gene>
    <name evidence="2" type="ORF">NM125_11735</name>
</gene>
<dbReference type="NCBIfam" id="TIGR04514">
    <property type="entry name" value="GWxTD_dom"/>
    <property type="match status" value="1"/>
</dbReference>
<dbReference type="Proteomes" id="UP001139125">
    <property type="component" value="Unassembled WGS sequence"/>
</dbReference>
<proteinExistence type="predicted"/>
<dbReference type="InterPro" id="IPR030959">
    <property type="entry name" value="GWxTD_dom"/>
</dbReference>
<reference evidence="2" key="1">
    <citation type="submission" date="2022-06" db="EMBL/GenBank/DDBJ databases">
        <title>Gracilimonas sp. CAU 1638 isolated from sea sediment.</title>
        <authorList>
            <person name="Kim W."/>
        </authorList>
    </citation>
    <scope>NUCLEOTIDE SEQUENCE</scope>
    <source>
        <strain evidence="2">CAU 1638</strain>
    </source>
</reference>
<accession>A0A9X2L4P0</accession>
<evidence type="ECO:0000313" key="2">
    <source>
        <dbReference type="EMBL" id="MCP9292247.1"/>
    </source>
</evidence>
<dbReference type="RefSeq" id="WP_255135126.1">
    <property type="nucleotide sequence ID" value="NZ_JANDBC010000002.1"/>
</dbReference>
<organism evidence="2 3">
    <name type="scientific">Gracilimonas sediminicola</name>
    <dbReference type="NCBI Taxonomy" id="2952158"/>
    <lineage>
        <taxon>Bacteria</taxon>
        <taxon>Pseudomonadati</taxon>
        <taxon>Balneolota</taxon>
        <taxon>Balneolia</taxon>
        <taxon>Balneolales</taxon>
        <taxon>Balneolaceae</taxon>
        <taxon>Gracilimonas</taxon>
    </lineage>
</organism>
<keyword evidence="3" id="KW-1185">Reference proteome</keyword>
<dbReference type="Pfam" id="PF20094">
    <property type="entry name" value="GWxTD_dom"/>
    <property type="match status" value="1"/>
</dbReference>
<name>A0A9X2L4P0_9BACT</name>
<evidence type="ECO:0000313" key="3">
    <source>
        <dbReference type="Proteomes" id="UP001139125"/>
    </source>
</evidence>
<dbReference type="AlphaFoldDB" id="A0A9X2L4P0"/>
<feature type="domain" description="GWxTD" evidence="1">
    <location>
        <begin position="304"/>
        <end position="466"/>
    </location>
</feature>
<comment type="caution">
    <text evidence="2">The sequence shown here is derived from an EMBL/GenBank/DDBJ whole genome shotgun (WGS) entry which is preliminary data.</text>
</comment>